<dbReference type="GO" id="GO:0022857">
    <property type="term" value="F:transmembrane transporter activity"/>
    <property type="evidence" value="ECO:0007669"/>
    <property type="project" value="InterPro"/>
</dbReference>
<name>A0A8J3L2D8_9ACTN</name>
<keyword evidence="2" id="KW-0813">Transport</keyword>
<feature type="transmembrane region" description="Helical" evidence="7">
    <location>
        <begin position="331"/>
        <end position="353"/>
    </location>
</feature>
<evidence type="ECO:0000313" key="9">
    <source>
        <dbReference type="EMBL" id="GIG11195.1"/>
    </source>
</evidence>
<dbReference type="Gene3D" id="1.20.1250.20">
    <property type="entry name" value="MFS general substrate transporter like domains"/>
    <property type="match status" value="2"/>
</dbReference>
<proteinExistence type="predicted"/>
<dbReference type="InterPro" id="IPR020846">
    <property type="entry name" value="MFS_dom"/>
</dbReference>
<reference evidence="9 10" key="1">
    <citation type="submission" date="2021-01" db="EMBL/GenBank/DDBJ databases">
        <title>Whole genome shotgun sequence of Catellatospora coxensis NBRC 107359.</title>
        <authorList>
            <person name="Komaki H."/>
            <person name="Tamura T."/>
        </authorList>
    </citation>
    <scope>NUCLEOTIDE SEQUENCE [LARGE SCALE GENOMIC DNA]</scope>
    <source>
        <strain evidence="9 10">NBRC 107359</strain>
    </source>
</reference>
<feature type="transmembrane region" description="Helical" evidence="7">
    <location>
        <begin position="7"/>
        <end position="31"/>
    </location>
</feature>
<feature type="transmembrane region" description="Helical" evidence="7">
    <location>
        <begin position="43"/>
        <end position="61"/>
    </location>
</feature>
<dbReference type="Pfam" id="PF07690">
    <property type="entry name" value="MFS_1"/>
    <property type="match status" value="1"/>
</dbReference>
<dbReference type="Proteomes" id="UP000630887">
    <property type="component" value="Unassembled WGS sequence"/>
</dbReference>
<dbReference type="SUPFAM" id="SSF103473">
    <property type="entry name" value="MFS general substrate transporter"/>
    <property type="match status" value="1"/>
</dbReference>
<dbReference type="InterPro" id="IPR011701">
    <property type="entry name" value="MFS"/>
</dbReference>
<keyword evidence="6 7" id="KW-0472">Membrane</keyword>
<evidence type="ECO:0000256" key="4">
    <source>
        <dbReference type="ARBA" id="ARBA00022692"/>
    </source>
</evidence>
<evidence type="ECO:0000313" key="10">
    <source>
        <dbReference type="Proteomes" id="UP000630887"/>
    </source>
</evidence>
<keyword evidence="3" id="KW-1003">Cell membrane</keyword>
<accession>A0A8J3L2D8</accession>
<dbReference type="PANTHER" id="PTHR23517:SF2">
    <property type="entry name" value="MULTIDRUG RESISTANCE PROTEIN MDTH"/>
    <property type="match status" value="1"/>
</dbReference>
<evidence type="ECO:0000259" key="8">
    <source>
        <dbReference type="PROSITE" id="PS50850"/>
    </source>
</evidence>
<feature type="transmembrane region" description="Helical" evidence="7">
    <location>
        <begin position="202"/>
        <end position="221"/>
    </location>
</feature>
<feature type="transmembrane region" description="Helical" evidence="7">
    <location>
        <begin position="241"/>
        <end position="260"/>
    </location>
</feature>
<evidence type="ECO:0000256" key="3">
    <source>
        <dbReference type="ARBA" id="ARBA00022475"/>
    </source>
</evidence>
<dbReference type="EMBL" id="BONI01000121">
    <property type="protein sequence ID" value="GIG11195.1"/>
    <property type="molecule type" value="Genomic_DNA"/>
</dbReference>
<comment type="caution">
    <text evidence="9">The sequence shown here is derived from an EMBL/GenBank/DDBJ whole genome shotgun (WGS) entry which is preliminary data.</text>
</comment>
<sequence>MRDIPRVVWILAVGRFVNAAGSFVFTFLFLYLTGPRHLPLEQAGLISGALGVGLLAGNFTGGWFGDRFGHRRIMLLASTVAGTVTLLMPWTPVALLAVSTALLGYSGATAGTSQGALTALAVPPGDRRRAVAVSRAAFNAGCVIGPPVGALLAVEHFTALFVIDGLVILAVRAVTAALLRAEPERRPAPAGAASTGLWRGVLADRGLLMLLPAIVVVDVVYRQLYSTLPVYLRDNGQQLTVYATVLAVGSGLILLLEIPVTMLLRRLPATAIIAAGYALVGVGMAVFGLGSAAAVVIAAMVVLTAGEILYKTTATAHVLDRAPTELTGRYQGLYTGAATSGTMLAAPLGALLYGVAPGALWPVCALLALGAGLVAWRSGRVTPQAEPVAPQPAPASA</sequence>
<comment type="subcellular location">
    <subcellularLocation>
        <location evidence="1">Cell membrane</location>
        <topology evidence="1">Multi-pass membrane protein</topology>
    </subcellularLocation>
</comment>
<evidence type="ECO:0000256" key="7">
    <source>
        <dbReference type="SAM" id="Phobius"/>
    </source>
</evidence>
<dbReference type="InterPro" id="IPR036259">
    <property type="entry name" value="MFS_trans_sf"/>
</dbReference>
<feature type="transmembrane region" description="Helical" evidence="7">
    <location>
        <begin position="73"/>
        <end position="90"/>
    </location>
</feature>
<protein>
    <submittedName>
        <fullName evidence="9">MFS transporter</fullName>
    </submittedName>
</protein>
<evidence type="ECO:0000256" key="1">
    <source>
        <dbReference type="ARBA" id="ARBA00004651"/>
    </source>
</evidence>
<evidence type="ECO:0000256" key="2">
    <source>
        <dbReference type="ARBA" id="ARBA00022448"/>
    </source>
</evidence>
<feature type="transmembrane region" description="Helical" evidence="7">
    <location>
        <begin position="267"/>
        <end position="286"/>
    </location>
</feature>
<dbReference type="PROSITE" id="PS50850">
    <property type="entry name" value="MFS"/>
    <property type="match status" value="1"/>
</dbReference>
<dbReference type="GO" id="GO:0005886">
    <property type="term" value="C:plasma membrane"/>
    <property type="evidence" value="ECO:0007669"/>
    <property type="project" value="UniProtKB-SubCell"/>
</dbReference>
<keyword evidence="10" id="KW-1185">Reference proteome</keyword>
<feature type="domain" description="Major facilitator superfamily (MFS) profile" evidence="8">
    <location>
        <begin position="7"/>
        <end position="382"/>
    </location>
</feature>
<organism evidence="9 10">
    <name type="scientific">Catellatospora coxensis</name>
    <dbReference type="NCBI Taxonomy" id="310354"/>
    <lineage>
        <taxon>Bacteria</taxon>
        <taxon>Bacillati</taxon>
        <taxon>Actinomycetota</taxon>
        <taxon>Actinomycetes</taxon>
        <taxon>Micromonosporales</taxon>
        <taxon>Micromonosporaceae</taxon>
        <taxon>Catellatospora</taxon>
    </lineage>
</organism>
<evidence type="ECO:0000256" key="5">
    <source>
        <dbReference type="ARBA" id="ARBA00022989"/>
    </source>
</evidence>
<gene>
    <name evidence="9" type="ORF">Cco03nite_78950</name>
</gene>
<feature type="transmembrane region" description="Helical" evidence="7">
    <location>
        <begin position="359"/>
        <end position="376"/>
    </location>
</feature>
<feature type="transmembrane region" description="Helical" evidence="7">
    <location>
        <begin position="160"/>
        <end position="181"/>
    </location>
</feature>
<dbReference type="InterPro" id="IPR050171">
    <property type="entry name" value="MFS_Transporters"/>
</dbReference>
<dbReference type="RefSeq" id="WP_203699150.1">
    <property type="nucleotide sequence ID" value="NZ_BONI01000121.1"/>
</dbReference>
<evidence type="ECO:0000256" key="6">
    <source>
        <dbReference type="ARBA" id="ARBA00023136"/>
    </source>
</evidence>
<feature type="transmembrane region" description="Helical" evidence="7">
    <location>
        <begin position="292"/>
        <end position="310"/>
    </location>
</feature>
<dbReference type="PANTHER" id="PTHR23517">
    <property type="entry name" value="RESISTANCE PROTEIN MDTM, PUTATIVE-RELATED-RELATED"/>
    <property type="match status" value="1"/>
</dbReference>
<dbReference type="AlphaFoldDB" id="A0A8J3L2D8"/>
<keyword evidence="4 7" id="KW-0812">Transmembrane</keyword>
<keyword evidence="5 7" id="KW-1133">Transmembrane helix</keyword>